<dbReference type="Proteomes" id="UP000041254">
    <property type="component" value="Unassembled WGS sequence"/>
</dbReference>
<feature type="compositionally biased region" description="Low complexity" evidence="1">
    <location>
        <begin position="811"/>
        <end position="820"/>
    </location>
</feature>
<gene>
    <name evidence="3" type="ORF">Vbra_19962</name>
</gene>
<evidence type="ECO:0000313" key="4">
    <source>
        <dbReference type="Proteomes" id="UP000041254"/>
    </source>
</evidence>
<dbReference type="Gene3D" id="3.60.40.10">
    <property type="entry name" value="PPM-type phosphatase domain"/>
    <property type="match status" value="1"/>
</dbReference>
<feature type="region of interest" description="Disordered" evidence="1">
    <location>
        <begin position="522"/>
        <end position="541"/>
    </location>
</feature>
<protein>
    <recommendedName>
        <fullName evidence="2">PPM-type phosphatase domain-containing protein</fullName>
    </recommendedName>
</protein>
<feature type="region of interest" description="Disordered" evidence="1">
    <location>
        <begin position="779"/>
        <end position="820"/>
    </location>
</feature>
<feature type="compositionally biased region" description="Low complexity" evidence="1">
    <location>
        <begin position="790"/>
        <end position="804"/>
    </location>
</feature>
<evidence type="ECO:0000259" key="2">
    <source>
        <dbReference type="PROSITE" id="PS51746"/>
    </source>
</evidence>
<accession>A0A0G4E8Q0</accession>
<name>A0A0G4E8Q0_VITBC</name>
<feature type="compositionally biased region" description="Basic and acidic residues" evidence="1">
    <location>
        <begin position="189"/>
        <end position="207"/>
    </location>
</feature>
<dbReference type="InterPro" id="IPR039123">
    <property type="entry name" value="PPTC7"/>
</dbReference>
<feature type="region of interest" description="Disordered" evidence="1">
    <location>
        <begin position="737"/>
        <end position="759"/>
    </location>
</feature>
<evidence type="ECO:0000313" key="3">
    <source>
        <dbReference type="EMBL" id="CEL91759.1"/>
    </source>
</evidence>
<dbReference type="AlphaFoldDB" id="A0A0G4E8Q0"/>
<sequence>MTTGRGQMALLSLLEEVVGSDVLPQGLSLSFLRRAGKEAKACPVPANIRSKSLVNRRARSYEADVCTMGVSQAPTQPAVRPSSSSATSSSTGSSSRCVGRTLHPSPSLHQSPTHRDNSLSRSRTARKSGRAATTAAVSPPQRPKTTPDLRGRRPSPPPSPLTFAPSPSLSPRQHQHQHHHHHHPLRPRSQSEDLTASHREQQLRCGEDDVSTPPMAMAAMSGWGCAMGRVDEFVFSSSDSLCRHGEYGAWEGLTPSRVYGADERVSGVGLPPEGLAECAALRRSAKVCHNMTFGASSAPSKSLLPQSLLPIPRAYQYHSRTAYPATAQTAVVGPSSRWRSVHTNSNSNTSPSTSTTCGAHPASPTAAEGSDLILCDKTQPAAADAHFPRGSLPNSWEPTYWPPDVLAHLQPHPFTQADLADRLDKTLNRPATRMPSSTCLSPGGTRRHGLGLTLHSGGCIIPRVDKAATTGGADAFFHDAMTSSVGVADGVGAWDELGLSAGAFAQELMYGCQQASQSRFLRQTTQTGSGDGTTTTQTTIPPALPPSMVASEILVDGYESTESIGSSTALVACLDGNKGKLGAATLGDSGMMVLRRSGAARGAHMTVVMQTRPMQHYFNCPYQLTRLPSAGGLRKLQEEGEGKAPLVSLLTQMSACHLDTPDMAQEYDVDVQEGDLLILGTDGLLDNLFDFEVCGLATMALSPAEAAKIHGDTNQATHPQRIARALAEAAYLRSHDKAGKTPYAKNGRRAGAHPTTAGGKPDDITVVACWVTKAVSSTLTSPIPSHPHHQPSGARPPHTAPAAGAAGGSPGSASGPPGVEAAPCTNAVLSRPNRCFVAQRGFVAREGQGGGGAVPSPLLKYNKSSLSLASDFAMGG</sequence>
<feature type="compositionally biased region" description="Low complexity" evidence="1">
    <location>
        <begin position="523"/>
        <end position="539"/>
    </location>
</feature>
<dbReference type="PANTHER" id="PTHR12320:SF1">
    <property type="entry name" value="PROTEIN PHOSPHATASE PTC7 HOMOLOG"/>
    <property type="match status" value="1"/>
</dbReference>
<dbReference type="PANTHER" id="PTHR12320">
    <property type="entry name" value="PROTEIN PHOSPHATASE 2C"/>
    <property type="match status" value="1"/>
</dbReference>
<dbReference type="SMART" id="SM00332">
    <property type="entry name" value="PP2Cc"/>
    <property type="match status" value="1"/>
</dbReference>
<organism evidence="3 4">
    <name type="scientific">Vitrella brassicaformis (strain CCMP3155)</name>
    <dbReference type="NCBI Taxonomy" id="1169540"/>
    <lineage>
        <taxon>Eukaryota</taxon>
        <taxon>Sar</taxon>
        <taxon>Alveolata</taxon>
        <taxon>Colpodellida</taxon>
        <taxon>Vitrellaceae</taxon>
        <taxon>Vitrella</taxon>
    </lineage>
</organism>
<dbReference type="SUPFAM" id="SSF81606">
    <property type="entry name" value="PP2C-like"/>
    <property type="match status" value="1"/>
</dbReference>
<dbReference type="VEuPathDB" id="CryptoDB:Vbra_19962"/>
<dbReference type="InterPro" id="IPR001932">
    <property type="entry name" value="PPM-type_phosphatase-like_dom"/>
</dbReference>
<feature type="compositionally biased region" description="Basic residues" evidence="1">
    <location>
        <begin position="173"/>
        <end position="186"/>
    </location>
</feature>
<feature type="compositionally biased region" description="Low complexity" evidence="1">
    <location>
        <begin position="82"/>
        <end position="95"/>
    </location>
</feature>
<feature type="region of interest" description="Disordered" evidence="1">
    <location>
        <begin position="334"/>
        <end position="365"/>
    </location>
</feature>
<dbReference type="OrthoDB" id="25675at2759"/>
<keyword evidence="4" id="KW-1185">Reference proteome</keyword>
<feature type="compositionally biased region" description="Low complexity" evidence="1">
    <location>
        <begin position="161"/>
        <end position="172"/>
    </location>
</feature>
<feature type="domain" description="PPM-type phosphatase" evidence="2">
    <location>
        <begin position="463"/>
        <end position="771"/>
    </location>
</feature>
<dbReference type="GO" id="GO:0004722">
    <property type="term" value="F:protein serine/threonine phosphatase activity"/>
    <property type="evidence" value="ECO:0007669"/>
    <property type="project" value="TreeGrafter"/>
</dbReference>
<evidence type="ECO:0000256" key="1">
    <source>
        <dbReference type="SAM" id="MobiDB-lite"/>
    </source>
</evidence>
<dbReference type="InParanoid" id="A0A0G4E8Q0"/>
<dbReference type="EMBL" id="CDMY01000022">
    <property type="protein sequence ID" value="CEL91759.1"/>
    <property type="molecule type" value="Genomic_DNA"/>
</dbReference>
<feature type="compositionally biased region" description="Low complexity" evidence="1">
    <location>
        <begin position="343"/>
        <end position="356"/>
    </location>
</feature>
<dbReference type="STRING" id="1169540.A0A0G4E8Q0"/>
<dbReference type="InterPro" id="IPR036457">
    <property type="entry name" value="PPM-type-like_dom_sf"/>
</dbReference>
<reference evidence="3 4" key="1">
    <citation type="submission" date="2014-11" db="EMBL/GenBank/DDBJ databases">
        <authorList>
            <person name="Zhu J."/>
            <person name="Qi W."/>
            <person name="Song R."/>
        </authorList>
    </citation>
    <scope>NUCLEOTIDE SEQUENCE [LARGE SCALE GENOMIC DNA]</scope>
</reference>
<feature type="region of interest" description="Disordered" evidence="1">
    <location>
        <begin position="72"/>
        <end position="212"/>
    </location>
</feature>
<proteinExistence type="predicted"/>
<dbReference type="PROSITE" id="PS51746">
    <property type="entry name" value="PPM_2"/>
    <property type="match status" value="1"/>
</dbReference>